<comment type="caution">
    <text evidence="1">The sequence shown here is derived from an EMBL/GenBank/DDBJ whole genome shotgun (WGS) entry which is preliminary data.</text>
</comment>
<feature type="non-terminal residue" evidence="1">
    <location>
        <position position="1"/>
    </location>
</feature>
<reference evidence="1" key="2">
    <citation type="journal article" date="2023" name="BMC Genomics">
        <title>Pest status, molecular evolution, and epigenetic factors derived from the genome assembly of Frankliniella fusca, a thysanopteran phytovirus vector.</title>
        <authorList>
            <person name="Catto M.A."/>
            <person name="Labadie P.E."/>
            <person name="Jacobson A.L."/>
            <person name="Kennedy G.G."/>
            <person name="Srinivasan R."/>
            <person name="Hunt B.G."/>
        </authorList>
    </citation>
    <scope>NUCLEOTIDE SEQUENCE</scope>
    <source>
        <strain evidence="1">PL_HMW_Pooled</strain>
    </source>
</reference>
<evidence type="ECO:0000313" key="2">
    <source>
        <dbReference type="Proteomes" id="UP001219518"/>
    </source>
</evidence>
<name>A0AAE1LTI7_9NEOP</name>
<dbReference type="Proteomes" id="UP001219518">
    <property type="component" value="Unassembled WGS sequence"/>
</dbReference>
<evidence type="ECO:0000313" key="1">
    <source>
        <dbReference type="EMBL" id="KAK3929827.1"/>
    </source>
</evidence>
<gene>
    <name evidence="1" type="ORF">KUF71_020220</name>
</gene>
<dbReference type="EMBL" id="JAHWGI010001404">
    <property type="protein sequence ID" value="KAK3929827.1"/>
    <property type="molecule type" value="Genomic_DNA"/>
</dbReference>
<keyword evidence="2" id="KW-1185">Reference proteome</keyword>
<sequence length="437" mass="49267">MIKDHSVVDLLPWTLLPWTKYHGHYISWTVFPWTLCLVIQCVSCLAVLRYNRQDGSSSLLKHSKWACKAKLNSGRTCAFAPVPGGLRDVFVDKLADTCALTMGSIHLLISEPVVDLLQTAVDIGARCKGRVDMRSIMPHPKTVMAHIDTRAETARLALVPRVRAAIRAGQCQGSTDMWTDDNCKQHFVAITVSFTNEEDVASETHDLTVAKFRTSVKTTGTNIRAAMVEALREIGIPPAEFDQIKWITDRGANMQKALEDLERNLSHTPNIPRLQNETELTLCITQLLNTAMFIILIAVHNSLRRKWSTGNKRRTVRPMLSTLVRSGLSVPYYELRRKAFESVSLGSVDVFDTVQDAVRAVRVLPQEQYHSGYSTVLQSVCTNEKKGAYYFIILQFIRSEEFMYKGVESVAVRSMNQIEETIFTTHFRVNGLQTCMI</sequence>
<dbReference type="AlphaFoldDB" id="A0AAE1LTI7"/>
<reference evidence="1" key="1">
    <citation type="submission" date="2021-07" db="EMBL/GenBank/DDBJ databases">
        <authorList>
            <person name="Catto M.A."/>
            <person name="Jacobson A."/>
            <person name="Kennedy G."/>
            <person name="Labadie P."/>
            <person name="Hunt B.G."/>
            <person name="Srinivasan R."/>
        </authorList>
    </citation>
    <scope>NUCLEOTIDE SEQUENCE</scope>
    <source>
        <strain evidence="1">PL_HMW_Pooled</strain>
        <tissue evidence="1">Head</tissue>
    </source>
</reference>
<accession>A0AAE1LTI7</accession>
<dbReference type="Gene3D" id="1.10.10.1070">
    <property type="entry name" value="Zinc finger, BED domain-containing"/>
    <property type="match status" value="1"/>
</dbReference>
<dbReference type="SUPFAM" id="SSF140996">
    <property type="entry name" value="Hermes dimerisation domain"/>
    <property type="match status" value="1"/>
</dbReference>
<organism evidence="1 2">
    <name type="scientific">Frankliniella fusca</name>
    <dbReference type="NCBI Taxonomy" id="407009"/>
    <lineage>
        <taxon>Eukaryota</taxon>
        <taxon>Metazoa</taxon>
        <taxon>Ecdysozoa</taxon>
        <taxon>Arthropoda</taxon>
        <taxon>Hexapoda</taxon>
        <taxon>Insecta</taxon>
        <taxon>Pterygota</taxon>
        <taxon>Neoptera</taxon>
        <taxon>Paraneoptera</taxon>
        <taxon>Thysanoptera</taxon>
        <taxon>Terebrantia</taxon>
        <taxon>Thripoidea</taxon>
        <taxon>Thripidae</taxon>
        <taxon>Frankliniella</taxon>
    </lineage>
</organism>
<proteinExistence type="predicted"/>
<protein>
    <submittedName>
        <fullName evidence="1">Transposable element Hobo transposase</fullName>
    </submittedName>
</protein>